<dbReference type="AlphaFoldDB" id="A0A9X9PYP8"/>
<comment type="caution">
    <text evidence="2">The sequence shown here is derived from an EMBL/GenBank/DDBJ whole genome shotgun (WGS) entry which is preliminary data.</text>
</comment>
<proteinExistence type="predicted"/>
<dbReference type="Proteomes" id="UP000269945">
    <property type="component" value="Unassembled WGS sequence"/>
</dbReference>
<reference evidence="2 3" key="1">
    <citation type="submission" date="2018-10" db="EMBL/GenBank/DDBJ databases">
        <authorList>
            <person name="Ekblom R."/>
            <person name="Jareborg N."/>
        </authorList>
    </citation>
    <scope>NUCLEOTIDE SEQUENCE [LARGE SCALE GENOMIC DNA]</scope>
    <source>
        <tissue evidence="2">Muscle</tissue>
    </source>
</reference>
<evidence type="ECO:0000313" key="3">
    <source>
        <dbReference type="Proteomes" id="UP000269945"/>
    </source>
</evidence>
<keyword evidence="3" id="KW-1185">Reference proteome</keyword>
<organism evidence="2 3">
    <name type="scientific">Gulo gulo</name>
    <name type="common">Wolverine</name>
    <name type="synonym">Gluton</name>
    <dbReference type="NCBI Taxonomy" id="48420"/>
    <lineage>
        <taxon>Eukaryota</taxon>
        <taxon>Metazoa</taxon>
        <taxon>Chordata</taxon>
        <taxon>Craniata</taxon>
        <taxon>Vertebrata</taxon>
        <taxon>Euteleostomi</taxon>
        <taxon>Mammalia</taxon>
        <taxon>Eutheria</taxon>
        <taxon>Laurasiatheria</taxon>
        <taxon>Carnivora</taxon>
        <taxon>Caniformia</taxon>
        <taxon>Musteloidea</taxon>
        <taxon>Mustelidae</taxon>
        <taxon>Guloninae</taxon>
        <taxon>Gulo</taxon>
    </lineage>
</organism>
<sequence>MHPQDHLHLASSSSRCSTAISLPSAPGPEDPLSLGPAARLHPRMDQLPSKCWYKKSENPRGTIKMNSPTRLFHDVLSTFLHHQTTQLDT</sequence>
<gene>
    <name evidence="2" type="ORF">BN2614_LOCUS1</name>
</gene>
<dbReference type="EMBL" id="CYRY02009033">
    <property type="protein sequence ID" value="VCW77590.1"/>
    <property type="molecule type" value="Genomic_DNA"/>
</dbReference>
<feature type="compositionally biased region" description="Low complexity" evidence="1">
    <location>
        <begin position="11"/>
        <end position="21"/>
    </location>
</feature>
<accession>A0A9X9PYP8</accession>
<evidence type="ECO:0000313" key="2">
    <source>
        <dbReference type="EMBL" id="VCW77590.1"/>
    </source>
</evidence>
<name>A0A9X9PYP8_GULGU</name>
<feature type="region of interest" description="Disordered" evidence="1">
    <location>
        <begin position="1"/>
        <end position="39"/>
    </location>
</feature>
<evidence type="ECO:0000256" key="1">
    <source>
        <dbReference type="SAM" id="MobiDB-lite"/>
    </source>
</evidence>
<protein>
    <submittedName>
        <fullName evidence="2">Uncharacterized protein</fullName>
    </submittedName>
</protein>